<protein>
    <recommendedName>
        <fullName evidence="6">RNA polymerase sigma-70 region 4 domain-containing protein</fullName>
    </recommendedName>
</protein>
<dbReference type="Pfam" id="PF04545">
    <property type="entry name" value="Sigma70_r4"/>
    <property type="match status" value="1"/>
</dbReference>
<evidence type="ECO:0000313" key="7">
    <source>
        <dbReference type="EMBL" id="GEL69558.1"/>
    </source>
</evidence>
<dbReference type="Gene3D" id="1.10.10.10">
    <property type="entry name" value="Winged helix-like DNA-binding domain superfamily/Winged helix DNA-binding domain"/>
    <property type="match status" value="1"/>
</dbReference>
<dbReference type="SUPFAM" id="SSF88946">
    <property type="entry name" value="Sigma2 domain of RNA polymerase sigma factors"/>
    <property type="match status" value="1"/>
</dbReference>
<dbReference type="InterPro" id="IPR013324">
    <property type="entry name" value="RNA_pol_sigma_r3/r4-like"/>
</dbReference>
<dbReference type="InterPro" id="IPR014284">
    <property type="entry name" value="RNA_pol_sigma-70_dom"/>
</dbReference>
<evidence type="ECO:0000256" key="1">
    <source>
        <dbReference type="ARBA" id="ARBA00010641"/>
    </source>
</evidence>
<evidence type="ECO:0000256" key="4">
    <source>
        <dbReference type="ARBA" id="ARBA00023163"/>
    </source>
</evidence>
<sequence length="255" mass="27914">MPTPPHIFPAPIDMSAPDTRSGDTGEEACSPDASERREDGMSAAVQGLRMTTLRLSKEADEPAEATAPGEDEALLARRALAGERAAWDALVARHHRRVVVSLLARGVRVDRAQELAQETWARLIQQQQRGLLTELRLPNLALTQAAFLAADDARRARRESIAGAVDELPERHHPVDPSVSAERRLLTEEQLSRAHAALAQVSPSARNVFLLACDGQELPHAAIASRVGLSVQRVRQILCEVRKKLRTALEEETHA</sequence>
<dbReference type="InterPro" id="IPR013325">
    <property type="entry name" value="RNA_pol_sigma_r2"/>
</dbReference>
<proteinExistence type="inferred from homology"/>
<dbReference type="Proteomes" id="UP000321224">
    <property type="component" value="Unassembled WGS sequence"/>
</dbReference>
<organism evidence="7 8">
    <name type="scientific">Myxococcus virescens</name>
    <dbReference type="NCBI Taxonomy" id="83456"/>
    <lineage>
        <taxon>Bacteria</taxon>
        <taxon>Pseudomonadati</taxon>
        <taxon>Myxococcota</taxon>
        <taxon>Myxococcia</taxon>
        <taxon>Myxococcales</taxon>
        <taxon>Cystobacterineae</taxon>
        <taxon>Myxococcaceae</taxon>
        <taxon>Myxococcus</taxon>
    </lineage>
</organism>
<dbReference type="AlphaFoldDB" id="A0A511H7P7"/>
<evidence type="ECO:0000256" key="3">
    <source>
        <dbReference type="ARBA" id="ARBA00023082"/>
    </source>
</evidence>
<accession>A0A511H7P7</accession>
<name>A0A511H7P7_9BACT</name>
<dbReference type="InterPro" id="IPR007630">
    <property type="entry name" value="RNA_pol_sigma70_r4"/>
</dbReference>
<keyword evidence="4" id="KW-0804">Transcription</keyword>
<evidence type="ECO:0000259" key="6">
    <source>
        <dbReference type="Pfam" id="PF04545"/>
    </source>
</evidence>
<dbReference type="InterPro" id="IPR039425">
    <property type="entry name" value="RNA_pol_sigma-70-like"/>
</dbReference>
<dbReference type="NCBIfam" id="TIGR02937">
    <property type="entry name" value="sigma70-ECF"/>
    <property type="match status" value="1"/>
</dbReference>
<dbReference type="GO" id="GO:0016987">
    <property type="term" value="F:sigma factor activity"/>
    <property type="evidence" value="ECO:0007669"/>
    <property type="project" value="UniProtKB-KW"/>
</dbReference>
<dbReference type="GO" id="GO:0006352">
    <property type="term" value="P:DNA-templated transcription initiation"/>
    <property type="evidence" value="ECO:0007669"/>
    <property type="project" value="InterPro"/>
</dbReference>
<dbReference type="SUPFAM" id="SSF88659">
    <property type="entry name" value="Sigma3 and sigma4 domains of RNA polymerase sigma factors"/>
    <property type="match status" value="1"/>
</dbReference>
<feature type="region of interest" description="Disordered" evidence="5">
    <location>
        <begin position="1"/>
        <end position="41"/>
    </location>
</feature>
<keyword evidence="3" id="KW-0731">Sigma factor</keyword>
<evidence type="ECO:0000256" key="2">
    <source>
        <dbReference type="ARBA" id="ARBA00023015"/>
    </source>
</evidence>
<dbReference type="InterPro" id="IPR036388">
    <property type="entry name" value="WH-like_DNA-bd_sf"/>
</dbReference>
<dbReference type="PANTHER" id="PTHR43133">
    <property type="entry name" value="RNA POLYMERASE ECF-TYPE SIGMA FACTO"/>
    <property type="match status" value="1"/>
</dbReference>
<comment type="caution">
    <text evidence="7">The sequence shown here is derived from an EMBL/GenBank/DDBJ whole genome shotgun (WGS) entry which is preliminary data.</text>
</comment>
<keyword evidence="2" id="KW-0805">Transcription regulation</keyword>
<dbReference type="RefSeq" id="WP_090484355.1">
    <property type="nucleotide sequence ID" value="NZ_BJVY01000005.1"/>
</dbReference>
<evidence type="ECO:0000313" key="8">
    <source>
        <dbReference type="Proteomes" id="UP000321224"/>
    </source>
</evidence>
<dbReference type="PANTHER" id="PTHR43133:SF63">
    <property type="entry name" value="RNA POLYMERASE SIGMA FACTOR FECI-RELATED"/>
    <property type="match status" value="1"/>
</dbReference>
<comment type="similarity">
    <text evidence="1">Belongs to the sigma-70 factor family. ECF subfamily.</text>
</comment>
<reference evidence="7 8" key="1">
    <citation type="submission" date="2019-07" db="EMBL/GenBank/DDBJ databases">
        <title>Whole genome shotgun sequence of Myxococcus virescens NBRC 100334.</title>
        <authorList>
            <person name="Hosoyama A."/>
            <person name="Uohara A."/>
            <person name="Ohji S."/>
            <person name="Ichikawa N."/>
        </authorList>
    </citation>
    <scope>NUCLEOTIDE SEQUENCE [LARGE SCALE GENOMIC DNA]</scope>
    <source>
        <strain evidence="7 8">NBRC 100334</strain>
    </source>
</reference>
<dbReference type="EMBL" id="BJVY01000005">
    <property type="protein sequence ID" value="GEL69558.1"/>
    <property type="molecule type" value="Genomic_DNA"/>
</dbReference>
<feature type="domain" description="RNA polymerase sigma-70 region 4" evidence="6">
    <location>
        <begin position="197"/>
        <end position="246"/>
    </location>
</feature>
<dbReference type="Gene3D" id="1.10.1740.10">
    <property type="match status" value="1"/>
</dbReference>
<evidence type="ECO:0000256" key="5">
    <source>
        <dbReference type="SAM" id="MobiDB-lite"/>
    </source>
</evidence>
<gene>
    <name evidence="7" type="ORF">MVI01_13420</name>
</gene>